<evidence type="ECO:0000313" key="7">
    <source>
        <dbReference type="Proteomes" id="UP000015103"/>
    </source>
</evidence>
<dbReference type="Pfam" id="PF01490">
    <property type="entry name" value="Aa_trans"/>
    <property type="match status" value="1"/>
</dbReference>
<feature type="domain" description="Amino acid transporter transmembrane" evidence="5">
    <location>
        <begin position="25"/>
        <end position="394"/>
    </location>
</feature>
<dbReference type="GO" id="GO:0005774">
    <property type="term" value="C:vacuolar membrane"/>
    <property type="evidence" value="ECO:0007669"/>
    <property type="project" value="TreeGrafter"/>
</dbReference>
<evidence type="ECO:0000256" key="3">
    <source>
        <dbReference type="ARBA" id="ARBA00022989"/>
    </source>
</evidence>
<keyword evidence="4" id="KW-0472">Membrane</keyword>
<dbReference type="eggNOG" id="KOG1304">
    <property type="taxonomic scope" value="Eukaryota"/>
</dbReference>
<dbReference type="AlphaFoldDB" id="T1I1Y2"/>
<dbReference type="HOGENOM" id="CLU_009646_0_1_1"/>
<keyword evidence="2" id="KW-0812">Transmembrane</keyword>
<evidence type="ECO:0000256" key="2">
    <source>
        <dbReference type="ARBA" id="ARBA00022692"/>
    </source>
</evidence>
<evidence type="ECO:0000259" key="5">
    <source>
        <dbReference type="Pfam" id="PF01490"/>
    </source>
</evidence>
<keyword evidence="3" id="KW-1133">Transmembrane helix</keyword>
<sequence length="448" mass="49322">MPASPYIREMLCEKHIAPSEKPRNIGAGIFALGEAYKNAGLILGFNGTLLLGLICTYNMHLIVSIVVAYTQFLLKVSSSIYLRDTLKLEYLPNFPDTVELSVLYGPKATRKLHKLVRVLVKIFIVSTQLGFCSIYVLFVASTAKAIILSHAPRMPEDLRIYILIVAVPMLCTALIPTLKFLTPVSLIANLLIFCGIFLSVYLCAVQGFPSIKDRPAIAHYSTWSLFFGTAIFAFEGIALVIPLRNEMKNPNLFQVSYGVLNTGMAVVVLGTASMGFIAYLTFGDEIKSSVTLNFNRGILAESVKICVATGLMFSYAIQFHVAVDVTWWDFLANRTSVNKALCWELLYRTCLSLFTILVAATVPFLGLILSLIGSMFSTALALFFPAICDIALRTCPVEEGGRPSSKAIKGIRLLMDVITLLTACIGWVTGTGISLYNLYEAFRSKQYE</sequence>
<dbReference type="EMBL" id="ACPB03005947">
    <property type="status" value="NOT_ANNOTATED_CDS"/>
    <property type="molecule type" value="Genomic_DNA"/>
</dbReference>
<dbReference type="PANTHER" id="PTHR22950:SF349">
    <property type="entry name" value="AMINO ACID TRANSPORTER TRANSMEMBRANE DOMAIN-CONTAINING PROTEIN"/>
    <property type="match status" value="1"/>
</dbReference>
<name>T1I1Y2_RHOPR</name>
<dbReference type="VEuPathDB" id="VectorBase:RPRC010302"/>
<dbReference type="PANTHER" id="PTHR22950">
    <property type="entry name" value="AMINO ACID TRANSPORTER"/>
    <property type="match status" value="1"/>
</dbReference>
<dbReference type="EnsemblMetazoa" id="RPRC010302-RA">
    <property type="protein sequence ID" value="RPRC010302-PA"/>
    <property type="gene ID" value="RPRC010302"/>
</dbReference>
<evidence type="ECO:0000313" key="6">
    <source>
        <dbReference type="EnsemblMetazoa" id="RPRC010302-PA"/>
    </source>
</evidence>
<protein>
    <submittedName>
        <fullName evidence="6">Aa_trans domain-containing protein</fullName>
    </submittedName>
</protein>
<accession>T1I1Y2</accession>
<dbReference type="InParanoid" id="T1I1Y2"/>
<dbReference type="GO" id="GO:0015179">
    <property type="term" value="F:L-amino acid transmembrane transporter activity"/>
    <property type="evidence" value="ECO:0007669"/>
    <property type="project" value="TreeGrafter"/>
</dbReference>
<dbReference type="InterPro" id="IPR013057">
    <property type="entry name" value="AA_transpt_TM"/>
</dbReference>
<proteinExistence type="predicted"/>
<reference evidence="6" key="1">
    <citation type="submission" date="2015-05" db="UniProtKB">
        <authorList>
            <consortium name="EnsemblMetazoa"/>
        </authorList>
    </citation>
    <scope>IDENTIFICATION</scope>
</reference>
<evidence type="ECO:0000256" key="4">
    <source>
        <dbReference type="ARBA" id="ARBA00023136"/>
    </source>
</evidence>
<dbReference type="FunCoup" id="T1I1Y2">
    <property type="interactions" value="69"/>
</dbReference>
<keyword evidence="7" id="KW-1185">Reference proteome</keyword>
<evidence type="ECO:0000256" key="1">
    <source>
        <dbReference type="ARBA" id="ARBA00004141"/>
    </source>
</evidence>
<comment type="subcellular location">
    <subcellularLocation>
        <location evidence="1">Membrane</location>
        <topology evidence="1">Multi-pass membrane protein</topology>
    </subcellularLocation>
</comment>
<organism evidence="6 7">
    <name type="scientific">Rhodnius prolixus</name>
    <name type="common">Triatomid bug</name>
    <dbReference type="NCBI Taxonomy" id="13249"/>
    <lineage>
        <taxon>Eukaryota</taxon>
        <taxon>Metazoa</taxon>
        <taxon>Ecdysozoa</taxon>
        <taxon>Arthropoda</taxon>
        <taxon>Hexapoda</taxon>
        <taxon>Insecta</taxon>
        <taxon>Pterygota</taxon>
        <taxon>Neoptera</taxon>
        <taxon>Paraneoptera</taxon>
        <taxon>Hemiptera</taxon>
        <taxon>Heteroptera</taxon>
        <taxon>Panheteroptera</taxon>
        <taxon>Cimicomorpha</taxon>
        <taxon>Reduviidae</taxon>
        <taxon>Triatominae</taxon>
        <taxon>Rhodnius</taxon>
    </lineage>
</organism>
<dbReference type="Proteomes" id="UP000015103">
    <property type="component" value="Unassembled WGS sequence"/>
</dbReference>
<dbReference type="STRING" id="13249.T1I1Y2"/>